<dbReference type="Proteomes" id="UP001348817">
    <property type="component" value="Chromosome"/>
</dbReference>
<keyword evidence="6" id="KW-0472">Membrane</keyword>
<dbReference type="KEGG" id="fax:FUAX_30410"/>
<comment type="subcellular location">
    <subcellularLocation>
        <location evidence="1">Cell membrane</location>
        <topology evidence="1">Single-pass membrane protein</topology>
    </subcellularLocation>
    <subcellularLocation>
        <location evidence="7">Cell membrane</location>
        <topology evidence="7">Single-pass type II membrane protein</topology>
    </subcellularLocation>
</comment>
<keyword evidence="3" id="KW-1003">Cell membrane</keyword>
<keyword evidence="5" id="KW-1133">Transmembrane helix</keyword>
<evidence type="ECO:0000256" key="6">
    <source>
        <dbReference type="ARBA" id="ARBA00023136"/>
    </source>
</evidence>
<dbReference type="RefSeq" id="WP_338392153.1">
    <property type="nucleotide sequence ID" value="NZ_AP025314.1"/>
</dbReference>
<keyword evidence="9" id="KW-1185">Reference proteome</keyword>
<keyword evidence="4 7" id="KW-0812">Transmembrane</keyword>
<dbReference type="GO" id="GO:0015031">
    <property type="term" value="P:protein transport"/>
    <property type="evidence" value="ECO:0007669"/>
    <property type="project" value="UniProtKB-KW"/>
</dbReference>
<dbReference type="PANTHER" id="PTHR30558:SF3">
    <property type="entry name" value="BIOPOLYMER TRANSPORT PROTEIN EXBD-RELATED"/>
    <property type="match status" value="1"/>
</dbReference>
<proteinExistence type="inferred from homology"/>
<sequence length="186" mass="21052">MKKKRQAAEVNAGSMADIAFLLLIFFLVTTTIASDKGIPLKLPPKLDQDQPDIKKNDRDIFKIYVNSADRIQVEDELWTKSIDDMVPDLKKFVLNYDKDPKLSVSPVKAVVSFKTDRGTSYKTYIEILDVLNRAYNEMYGSRVGLTAEEFRNLDLKKPKDKALYDKARKDFPKNISIAEPSSAGGN</sequence>
<comment type="similarity">
    <text evidence="2 7">Belongs to the ExbD/TolR family.</text>
</comment>
<evidence type="ECO:0000256" key="4">
    <source>
        <dbReference type="ARBA" id="ARBA00022692"/>
    </source>
</evidence>
<dbReference type="PANTHER" id="PTHR30558">
    <property type="entry name" value="EXBD MEMBRANE COMPONENT OF PMF-DRIVEN MACROMOLECULE IMPORT SYSTEM"/>
    <property type="match status" value="1"/>
</dbReference>
<dbReference type="AlphaFoldDB" id="A0AAU9D7T4"/>
<keyword evidence="7" id="KW-0653">Protein transport</keyword>
<dbReference type="InterPro" id="IPR003400">
    <property type="entry name" value="ExbD"/>
</dbReference>
<dbReference type="Pfam" id="PF02472">
    <property type="entry name" value="ExbD"/>
    <property type="match status" value="1"/>
</dbReference>
<keyword evidence="7" id="KW-0813">Transport</keyword>
<evidence type="ECO:0000256" key="2">
    <source>
        <dbReference type="ARBA" id="ARBA00005811"/>
    </source>
</evidence>
<evidence type="ECO:0000256" key="3">
    <source>
        <dbReference type="ARBA" id="ARBA00022475"/>
    </source>
</evidence>
<evidence type="ECO:0000256" key="7">
    <source>
        <dbReference type="RuleBase" id="RU003879"/>
    </source>
</evidence>
<protein>
    <submittedName>
        <fullName evidence="8">Biopolymer transporter ExbD</fullName>
    </submittedName>
</protein>
<dbReference type="GO" id="GO:0022857">
    <property type="term" value="F:transmembrane transporter activity"/>
    <property type="evidence" value="ECO:0007669"/>
    <property type="project" value="InterPro"/>
</dbReference>
<name>A0AAU9D7T4_9BACT</name>
<evidence type="ECO:0000256" key="5">
    <source>
        <dbReference type="ARBA" id="ARBA00022989"/>
    </source>
</evidence>
<evidence type="ECO:0000256" key="1">
    <source>
        <dbReference type="ARBA" id="ARBA00004162"/>
    </source>
</evidence>
<accession>A0AAU9D7T4</accession>
<organism evidence="8 9">
    <name type="scientific">Fulvitalea axinellae</name>
    <dbReference type="NCBI Taxonomy" id="1182444"/>
    <lineage>
        <taxon>Bacteria</taxon>
        <taxon>Pseudomonadati</taxon>
        <taxon>Bacteroidota</taxon>
        <taxon>Cytophagia</taxon>
        <taxon>Cytophagales</taxon>
        <taxon>Persicobacteraceae</taxon>
        <taxon>Fulvitalea</taxon>
    </lineage>
</organism>
<evidence type="ECO:0000313" key="8">
    <source>
        <dbReference type="EMBL" id="BDD10609.1"/>
    </source>
</evidence>
<dbReference type="GO" id="GO:0005886">
    <property type="term" value="C:plasma membrane"/>
    <property type="evidence" value="ECO:0007669"/>
    <property type="project" value="UniProtKB-SubCell"/>
</dbReference>
<evidence type="ECO:0000313" key="9">
    <source>
        <dbReference type="Proteomes" id="UP001348817"/>
    </source>
</evidence>
<dbReference type="EMBL" id="AP025314">
    <property type="protein sequence ID" value="BDD10609.1"/>
    <property type="molecule type" value="Genomic_DNA"/>
</dbReference>
<reference evidence="8 9" key="1">
    <citation type="submission" date="2021-12" db="EMBL/GenBank/DDBJ databases">
        <title>Genome sequencing of bacteria with rrn-lacking chromosome and rrn-plasmid.</title>
        <authorList>
            <person name="Anda M."/>
            <person name="Iwasaki W."/>
        </authorList>
    </citation>
    <scope>NUCLEOTIDE SEQUENCE [LARGE SCALE GENOMIC DNA]</scope>
    <source>
        <strain evidence="8 9">DSM 100852</strain>
    </source>
</reference>
<gene>
    <name evidence="8" type="ORF">FUAX_30410</name>
</gene>